<keyword evidence="2" id="KW-1185">Reference proteome</keyword>
<reference evidence="1" key="1">
    <citation type="submission" date="2023-12" db="EMBL/GenBank/DDBJ databases">
        <title>Fervidustalea candida gen. nov., sp. nov., a novel member of the family Paenibacillaceae isolated from a geothermal area.</title>
        <authorList>
            <person name="Li W.-J."/>
            <person name="Jiao J.-Y."/>
            <person name="Chen Y."/>
        </authorList>
    </citation>
    <scope>NUCLEOTIDE SEQUENCE</scope>
    <source>
        <strain evidence="1">SYSU GA230002</strain>
    </source>
</reference>
<comment type="caution">
    <text evidence="1">The sequence shown here is derived from an EMBL/GenBank/DDBJ whole genome shotgun (WGS) entry which is preliminary data.</text>
</comment>
<accession>A0ABU5ZNX1</accession>
<proteinExistence type="predicted"/>
<protein>
    <submittedName>
        <fullName evidence="1">Uncharacterized protein</fullName>
    </submittedName>
</protein>
<name>A0ABU5ZNX1_9BACL</name>
<organism evidence="1 2">
    <name type="scientific">Ferviditalea candida</name>
    <dbReference type="NCBI Taxonomy" id="3108399"/>
    <lineage>
        <taxon>Bacteria</taxon>
        <taxon>Bacillati</taxon>
        <taxon>Bacillota</taxon>
        <taxon>Bacilli</taxon>
        <taxon>Bacillales</taxon>
        <taxon>Paenibacillaceae</taxon>
        <taxon>Ferviditalea</taxon>
    </lineage>
</organism>
<gene>
    <name evidence="1" type="ORF">VF724_15320</name>
</gene>
<evidence type="ECO:0000313" key="1">
    <source>
        <dbReference type="EMBL" id="MEB3103026.1"/>
    </source>
</evidence>
<evidence type="ECO:0000313" key="2">
    <source>
        <dbReference type="Proteomes" id="UP001310386"/>
    </source>
</evidence>
<dbReference type="RefSeq" id="WP_371755150.1">
    <property type="nucleotide sequence ID" value="NZ_JAYJLD010000026.1"/>
</dbReference>
<sequence>MSERLKDKEPQQIRAELMAMKEAAHEIARRMNRMLEQQQQRQPNRTDKAR</sequence>
<dbReference type="EMBL" id="JAYJLD010000026">
    <property type="protein sequence ID" value="MEB3103026.1"/>
    <property type="molecule type" value="Genomic_DNA"/>
</dbReference>
<dbReference type="Proteomes" id="UP001310386">
    <property type="component" value="Unassembled WGS sequence"/>
</dbReference>